<dbReference type="FunCoup" id="A0A151ZIG6">
    <property type="interactions" value="972"/>
</dbReference>
<evidence type="ECO:0000313" key="3">
    <source>
        <dbReference type="Proteomes" id="UP000076078"/>
    </source>
</evidence>
<dbReference type="OMA" id="VHQLNNA"/>
<dbReference type="AlphaFoldDB" id="A0A151ZIG6"/>
<evidence type="ECO:0000313" key="2">
    <source>
        <dbReference type="EMBL" id="KYQ93788.1"/>
    </source>
</evidence>
<dbReference type="OrthoDB" id="10266265at2759"/>
<protein>
    <submittedName>
        <fullName evidence="2">Sec1-like family protein</fullName>
    </submittedName>
</protein>
<gene>
    <name evidence="2" type="ORF">DLAC_05181</name>
</gene>
<dbReference type="InterPro" id="IPR043154">
    <property type="entry name" value="Sec-1-like_dom1"/>
</dbReference>
<dbReference type="Gene3D" id="1.25.40.60">
    <property type="match status" value="1"/>
</dbReference>
<name>A0A151ZIG6_TIELA</name>
<dbReference type="Proteomes" id="UP000076078">
    <property type="component" value="Unassembled WGS sequence"/>
</dbReference>
<comment type="similarity">
    <text evidence="1">Belongs to the STXBP/unc-18/SEC1 family.</text>
</comment>
<dbReference type="InterPro" id="IPR036045">
    <property type="entry name" value="Sec1-like_sf"/>
</dbReference>
<dbReference type="PANTHER" id="PTHR11679">
    <property type="entry name" value="VESICLE PROTEIN SORTING-ASSOCIATED"/>
    <property type="match status" value="1"/>
</dbReference>
<organism evidence="2 3">
    <name type="scientific">Tieghemostelium lacteum</name>
    <name type="common">Slime mold</name>
    <name type="synonym">Dictyostelium lacteum</name>
    <dbReference type="NCBI Taxonomy" id="361077"/>
    <lineage>
        <taxon>Eukaryota</taxon>
        <taxon>Amoebozoa</taxon>
        <taxon>Evosea</taxon>
        <taxon>Eumycetozoa</taxon>
        <taxon>Dictyostelia</taxon>
        <taxon>Dictyosteliales</taxon>
        <taxon>Raperosteliaceae</taxon>
        <taxon>Tieghemostelium</taxon>
    </lineage>
</organism>
<dbReference type="InParanoid" id="A0A151ZIG6"/>
<dbReference type="Gene3D" id="3.40.50.2060">
    <property type="match status" value="1"/>
</dbReference>
<dbReference type="InterPro" id="IPR043127">
    <property type="entry name" value="Sec-1-like_dom3a"/>
</dbReference>
<dbReference type="Pfam" id="PF00995">
    <property type="entry name" value="Sec1"/>
    <property type="match status" value="1"/>
</dbReference>
<accession>A0A151ZIG6</accession>
<comment type="caution">
    <text evidence="2">The sequence shown here is derived from an EMBL/GenBank/DDBJ whole genome shotgun (WGS) entry which is preliminary data.</text>
</comment>
<keyword evidence="3" id="KW-1185">Reference proteome</keyword>
<dbReference type="Gene3D" id="3.90.830.10">
    <property type="entry name" value="Syntaxin Binding Protein 1, Chain A, domain 2"/>
    <property type="match status" value="1"/>
</dbReference>
<proteinExistence type="inferred from homology"/>
<dbReference type="Gene3D" id="3.40.50.1910">
    <property type="match status" value="1"/>
</dbReference>
<dbReference type="STRING" id="361077.A0A151ZIG6"/>
<dbReference type="PIRSF" id="PIRSF005715">
    <property type="entry name" value="VPS45_Sec1"/>
    <property type="match status" value="1"/>
</dbReference>
<reference evidence="2 3" key="1">
    <citation type="submission" date="2015-12" db="EMBL/GenBank/DDBJ databases">
        <title>Dictyostelia acquired genes for synthesis and detection of signals that induce cell-type specialization by lateral gene transfer from prokaryotes.</title>
        <authorList>
            <person name="Gloeckner G."/>
            <person name="Schaap P."/>
        </authorList>
    </citation>
    <scope>NUCLEOTIDE SEQUENCE [LARGE SCALE GENOMIC DNA]</scope>
    <source>
        <strain evidence="2 3">TK</strain>
    </source>
</reference>
<dbReference type="SUPFAM" id="SSF56815">
    <property type="entry name" value="Sec1/munc18-like (SM) proteins"/>
    <property type="match status" value="1"/>
</dbReference>
<dbReference type="InterPro" id="IPR001619">
    <property type="entry name" value="Sec1-like"/>
</dbReference>
<evidence type="ECO:0000256" key="1">
    <source>
        <dbReference type="ARBA" id="ARBA00009884"/>
    </source>
</evidence>
<dbReference type="EMBL" id="LODT01000025">
    <property type="protein sequence ID" value="KYQ93788.1"/>
    <property type="molecule type" value="Genomic_DNA"/>
</dbReference>
<dbReference type="GO" id="GO:0016192">
    <property type="term" value="P:vesicle-mediated transport"/>
    <property type="evidence" value="ECO:0007669"/>
    <property type="project" value="InterPro"/>
</dbReference>
<sequence>MDVIASIREYINKMLEGIKGMKVLVLDKETAGIVSMVYTQSEILQKEVFLFEKIDTENREKMHHMKGVYFARPTQDNINYITDELKEPKYNGYHLFFTNILSGIHLDEIAKADEQDVVVEVQEFFGDYFAVNTELFTLNIPGLLSKRSTAWTHNQNRVVDGILAAVLSLKQKPIIRYSFNSETTKYLAEKLADRFNREKTLFDFRKKNESLLLILDRKDDPVTPLLHQWTYQAMVHELCGGIHNNRVTLPSKAKNPDADIILSPEHDSFYKDNLRQNFGELGVKIKELVDQYQDRYNTTSGKIKTIDDMKKFIENYPNFQKSSSTASKHVSLMDEMSNIITRDSLMPVSEVQQELACNDNHNAVLQTMSHLFKDEDSNGGHLNVTTRDKLVMAIIYCLRYEAKSWDMKQTLSSIGFSSTDISMIDQILMYAGSTQREGQLFGSSNFYQAAIQVVERGLKGVENIFCQHKPLLHGILESFAVNKLSDKSYPYLTNSRDRPTDIIIFICGGATYEEAVTINNFNNKYNGQFRAVLGGTTILNTKQFLQDIENLKK</sequence>
<dbReference type="InterPro" id="IPR027482">
    <property type="entry name" value="Sec1-like_dom2"/>
</dbReference>